<dbReference type="PANTHER" id="PTHR13812">
    <property type="entry name" value="KETIMINE REDUCTASE MU-CRYSTALLIN"/>
    <property type="match status" value="1"/>
</dbReference>
<sequence length="340" mass="34661">MRILEESLTASLVNEGMALAAAREAFLAARSGIVNPVVQGPGTVEGSRFTLKSGSSDAGVGVKVGAYWPTADSLGLARHSTTTILLHPVTGRVDAVIEGATANGYRTAAADALAVQTFARRDSRVLTVIGAGHQARYEVQAVLALGRSGVEGAGIGDSEVDGPVIERVNVLARDAQKAADFAAGIAQDFGVEVSSAALTDTEASREAVAAADVLVTATNAKGALFDAAWVQPGTHISAMGADGSGKQELPTELYDPATYDRAEVRMFVDLVDQSRAIGEFSNAPEGASAVEGLVALGDVLAGEATGRTSAEEITVFDSSGFALQDLSMAKALLAAADAQG</sequence>
<protein>
    <submittedName>
        <fullName evidence="1">Ornithine cyclodeaminase family protein</fullName>
    </submittedName>
</protein>
<dbReference type="InterPro" id="IPR003462">
    <property type="entry name" value="ODC_Mu_crystall"/>
</dbReference>
<dbReference type="Pfam" id="PF02423">
    <property type="entry name" value="OCD_Mu_crystall"/>
    <property type="match status" value="1"/>
</dbReference>
<proteinExistence type="predicted"/>
<dbReference type="EMBL" id="BAAANO010000010">
    <property type="protein sequence ID" value="GAA2003967.1"/>
    <property type="molecule type" value="Genomic_DNA"/>
</dbReference>
<comment type="caution">
    <text evidence="1">The sequence shown here is derived from an EMBL/GenBank/DDBJ whole genome shotgun (WGS) entry which is preliminary data.</text>
</comment>
<dbReference type="Gene3D" id="3.40.50.720">
    <property type="entry name" value="NAD(P)-binding Rossmann-like Domain"/>
    <property type="match status" value="1"/>
</dbReference>
<organism evidence="1 2">
    <name type="scientific">Brevibacterium samyangense</name>
    <dbReference type="NCBI Taxonomy" id="366888"/>
    <lineage>
        <taxon>Bacteria</taxon>
        <taxon>Bacillati</taxon>
        <taxon>Actinomycetota</taxon>
        <taxon>Actinomycetes</taxon>
        <taxon>Micrococcales</taxon>
        <taxon>Brevibacteriaceae</taxon>
        <taxon>Brevibacterium</taxon>
    </lineage>
</organism>
<dbReference type="Proteomes" id="UP001500755">
    <property type="component" value="Unassembled WGS sequence"/>
</dbReference>
<name>A0ABN2TB57_9MICO</name>
<accession>A0ABN2TB57</accession>
<dbReference type="InterPro" id="IPR023401">
    <property type="entry name" value="ODC_N"/>
</dbReference>
<keyword evidence="2" id="KW-1185">Reference proteome</keyword>
<dbReference type="InterPro" id="IPR036291">
    <property type="entry name" value="NAD(P)-bd_dom_sf"/>
</dbReference>
<evidence type="ECO:0000313" key="2">
    <source>
        <dbReference type="Proteomes" id="UP001500755"/>
    </source>
</evidence>
<dbReference type="RefSeq" id="WP_344307811.1">
    <property type="nucleotide sequence ID" value="NZ_BAAANO010000010.1"/>
</dbReference>
<reference evidence="1 2" key="1">
    <citation type="journal article" date="2019" name="Int. J. Syst. Evol. Microbiol.">
        <title>The Global Catalogue of Microorganisms (GCM) 10K type strain sequencing project: providing services to taxonomists for standard genome sequencing and annotation.</title>
        <authorList>
            <consortium name="The Broad Institute Genomics Platform"/>
            <consortium name="The Broad Institute Genome Sequencing Center for Infectious Disease"/>
            <person name="Wu L."/>
            <person name="Ma J."/>
        </authorList>
    </citation>
    <scope>NUCLEOTIDE SEQUENCE [LARGE SCALE GENOMIC DNA]</scope>
    <source>
        <strain evidence="1 2">JCM 14546</strain>
    </source>
</reference>
<gene>
    <name evidence="1" type="ORF">GCM10009755_11510</name>
</gene>
<dbReference type="Gene3D" id="3.30.1780.10">
    <property type="entry name" value="ornithine cyclodeaminase, domain 1"/>
    <property type="match status" value="1"/>
</dbReference>
<dbReference type="PIRSF" id="PIRSF001439">
    <property type="entry name" value="CryM"/>
    <property type="match status" value="1"/>
</dbReference>
<evidence type="ECO:0000313" key="1">
    <source>
        <dbReference type="EMBL" id="GAA2003967.1"/>
    </source>
</evidence>
<dbReference type="SUPFAM" id="SSF51735">
    <property type="entry name" value="NAD(P)-binding Rossmann-fold domains"/>
    <property type="match status" value="1"/>
</dbReference>
<dbReference type="PANTHER" id="PTHR13812:SF19">
    <property type="entry name" value="KETIMINE REDUCTASE MU-CRYSTALLIN"/>
    <property type="match status" value="1"/>
</dbReference>